<accession>A0A172Q007</accession>
<organism evidence="1 2">
    <name type="scientific">Acinetobacter phage vB_AbaM_ME3</name>
    <dbReference type="NCBI Taxonomy" id="1837876"/>
    <lineage>
        <taxon>Viruses</taxon>
        <taxon>Duplodnaviria</taxon>
        <taxon>Heunggongvirae</taxon>
        <taxon>Uroviricota</taxon>
        <taxon>Caudoviricetes</taxon>
        <taxon>Metrivirus</taxon>
        <taxon>Metrivirus ME3</taxon>
    </lineage>
</organism>
<proteinExistence type="predicted"/>
<name>A0A172Q007_9CAUD</name>
<keyword evidence="2" id="KW-1185">Reference proteome</keyword>
<dbReference type="EMBL" id="KU935715">
    <property type="protein sequence ID" value="AND75186.1"/>
    <property type="molecule type" value="Genomic_DNA"/>
</dbReference>
<protein>
    <submittedName>
        <fullName evidence="1">Uncharacterized protein</fullName>
    </submittedName>
</protein>
<reference evidence="2" key="1">
    <citation type="submission" date="2016-03" db="EMBL/GenBank/DDBJ databases">
        <title>Characterization of Acinetobacter baumannii phage vB_AbaM_ME3.</title>
        <authorList>
            <person name="Buttimer C.T.H."/>
            <person name="Elbreki M."/>
            <person name="Coffey A."/>
        </authorList>
    </citation>
    <scope>NUCLEOTIDE SEQUENCE [LARGE SCALE GENOMIC DNA]</scope>
</reference>
<gene>
    <name evidence="1" type="ORF">ME3_25</name>
</gene>
<sequence length="95" mass="10751">MTIAVEYPEIKNAFIGNKIQIINKSISKIRILKISTTSLLFSFKLSTDNVTYNTNLYPHIDIEPDAILEVYAKADTTTVSRIITSNLINLEVEYV</sequence>
<dbReference type="Proteomes" id="UP000225947">
    <property type="component" value="Segment"/>
</dbReference>
<evidence type="ECO:0000313" key="2">
    <source>
        <dbReference type="Proteomes" id="UP000225947"/>
    </source>
</evidence>
<evidence type="ECO:0000313" key="1">
    <source>
        <dbReference type="EMBL" id="AND75186.1"/>
    </source>
</evidence>